<comment type="caution">
    <text evidence="1">The sequence shown here is derived from an EMBL/GenBank/DDBJ whole genome shotgun (WGS) entry which is preliminary data.</text>
</comment>
<evidence type="ECO:0000313" key="2">
    <source>
        <dbReference type="Proteomes" id="UP000188855"/>
    </source>
</evidence>
<evidence type="ECO:0000313" key="1">
    <source>
        <dbReference type="EMBL" id="OOK24673.1"/>
    </source>
</evidence>
<dbReference type="EMBL" id="MPAF01000060">
    <property type="protein sequence ID" value="OOK24673.1"/>
    <property type="molecule type" value="Genomic_DNA"/>
</dbReference>
<dbReference type="InterPro" id="IPR009649">
    <property type="entry name" value="TraU"/>
</dbReference>
<protein>
    <submittedName>
        <fullName evidence="1">Integrating conjugative element protein</fullName>
    </submittedName>
</protein>
<proteinExistence type="predicted"/>
<organism evidence="1 2">
    <name type="scientific">Escherichia coli</name>
    <dbReference type="NCBI Taxonomy" id="562"/>
    <lineage>
        <taxon>Bacteria</taxon>
        <taxon>Pseudomonadati</taxon>
        <taxon>Pseudomonadota</taxon>
        <taxon>Gammaproteobacteria</taxon>
        <taxon>Enterobacterales</taxon>
        <taxon>Enterobacteriaceae</taxon>
        <taxon>Escherichia</taxon>
    </lineage>
</organism>
<name>A0AAX0K811_ECOLX</name>
<accession>A0AAX0K811</accession>
<gene>
    <name evidence="1" type="ORF">BMT91_22520</name>
</gene>
<dbReference type="AlphaFoldDB" id="A0AAX0K811"/>
<sequence length="81" mass="9233">VYREVKGVKRDGYWPPEAVEENTGTRNHKWQRLTPSVSRSCAVFPDGEHQAAENGNAAFSLWQPYSCCKKRGQRFLGSTNF</sequence>
<feature type="non-terminal residue" evidence="1">
    <location>
        <position position="1"/>
    </location>
</feature>
<dbReference type="Proteomes" id="UP000188855">
    <property type="component" value="Unassembled WGS sequence"/>
</dbReference>
<reference evidence="1 2" key="1">
    <citation type="submission" date="2016-10" db="EMBL/GenBank/DDBJ databases">
        <title>Whole genome sequences of antibiotic resistant commensal Escherichia coli from healthy Australian adults.</title>
        <authorList>
            <person name="Moran R.A."/>
            <person name="Anantham S."/>
            <person name="Nigro S.J."/>
            <person name="Holt K.E."/>
            <person name="Hall R.M."/>
        </authorList>
    </citation>
    <scope>NUCLEOTIDE SEQUENCE [LARGE SCALE GENOMIC DNA]</scope>
    <source>
        <strain evidence="1 2">2.3-R4</strain>
    </source>
</reference>
<dbReference type="Pfam" id="PF06834">
    <property type="entry name" value="TraU"/>
    <property type="match status" value="1"/>
</dbReference>
<dbReference type="RefSeq" id="WP_172942637.1">
    <property type="nucleotide sequence ID" value="NZ_JBHGLA010000063.1"/>
</dbReference>